<gene>
    <name evidence="12" type="primary">nhaA</name>
    <name evidence="15" type="ORF">FHX39_001798</name>
</gene>
<dbReference type="EMBL" id="JACHZG010000001">
    <property type="protein sequence ID" value="MBB3326854.1"/>
    <property type="molecule type" value="Genomic_DNA"/>
</dbReference>
<dbReference type="InterPro" id="IPR036249">
    <property type="entry name" value="Thioredoxin-like_sf"/>
</dbReference>
<comment type="similarity">
    <text evidence="2">In the N-terminal section; belongs to the NhaA Na(+)/H(+) (TC 2.A.33) antiporter family.</text>
</comment>
<keyword evidence="16" id="KW-1185">Reference proteome</keyword>
<comment type="function">
    <text evidence="12">Na(+)/H(+) antiporter that extrudes sodium in exchange for external protons.</text>
</comment>
<evidence type="ECO:0000256" key="6">
    <source>
        <dbReference type="ARBA" id="ARBA00022692"/>
    </source>
</evidence>
<name>A0A7W5P6T3_9ACTN</name>
<dbReference type="Pfam" id="PF06965">
    <property type="entry name" value="Na_H_antiport_1"/>
    <property type="match status" value="1"/>
</dbReference>
<keyword evidence="7 12" id="KW-1133">Transmembrane helix</keyword>
<evidence type="ECO:0000256" key="3">
    <source>
        <dbReference type="ARBA" id="ARBA00022448"/>
    </source>
</evidence>
<keyword evidence="6 12" id="KW-0812">Transmembrane</keyword>
<dbReference type="Pfam" id="PF13462">
    <property type="entry name" value="Thioredoxin_4"/>
    <property type="match status" value="1"/>
</dbReference>
<feature type="region of interest" description="Disordered" evidence="13">
    <location>
        <begin position="1"/>
        <end position="37"/>
    </location>
</feature>
<evidence type="ECO:0000259" key="14">
    <source>
        <dbReference type="PROSITE" id="PS51352"/>
    </source>
</evidence>
<dbReference type="Gene3D" id="1.20.1530.10">
    <property type="entry name" value="Na+/H+ antiporter like domain"/>
    <property type="match status" value="1"/>
</dbReference>
<feature type="domain" description="Thioredoxin" evidence="14">
    <location>
        <begin position="463"/>
        <end position="644"/>
    </location>
</feature>
<evidence type="ECO:0000256" key="8">
    <source>
        <dbReference type="ARBA" id="ARBA00023053"/>
    </source>
</evidence>
<dbReference type="InterPro" id="IPR013766">
    <property type="entry name" value="Thioredoxin_domain"/>
</dbReference>
<dbReference type="Gene3D" id="3.40.30.10">
    <property type="entry name" value="Glutaredoxin"/>
    <property type="match status" value="1"/>
</dbReference>
<dbReference type="GO" id="GO:0005886">
    <property type="term" value="C:plasma membrane"/>
    <property type="evidence" value="ECO:0007669"/>
    <property type="project" value="UniProtKB-SubCell"/>
</dbReference>
<evidence type="ECO:0000313" key="16">
    <source>
        <dbReference type="Proteomes" id="UP000565572"/>
    </source>
</evidence>
<evidence type="ECO:0000256" key="2">
    <source>
        <dbReference type="ARBA" id="ARBA00007006"/>
    </source>
</evidence>
<feature type="transmembrane region" description="Helical" evidence="12">
    <location>
        <begin position="48"/>
        <end position="71"/>
    </location>
</feature>
<keyword evidence="11 12" id="KW-0739">Sodium transport</keyword>
<evidence type="ECO:0000256" key="4">
    <source>
        <dbReference type="ARBA" id="ARBA00022449"/>
    </source>
</evidence>
<comment type="similarity">
    <text evidence="12">Belongs to the NhaA Na(+)/H(+) (TC 2.A.33) antiporter family.</text>
</comment>
<evidence type="ECO:0000256" key="5">
    <source>
        <dbReference type="ARBA" id="ARBA00022475"/>
    </source>
</evidence>
<evidence type="ECO:0000256" key="10">
    <source>
        <dbReference type="ARBA" id="ARBA00023136"/>
    </source>
</evidence>
<accession>A0A7W5P6T3</accession>
<feature type="transmembrane region" description="Helical" evidence="12">
    <location>
        <begin position="193"/>
        <end position="214"/>
    </location>
</feature>
<feature type="transmembrane region" description="Helical" evidence="12">
    <location>
        <begin position="395"/>
        <end position="422"/>
    </location>
</feature>
<evidence type="ECO:0000313" key="15">
    <source>
        <dbReference type="EMBL" id="MBB3326854.1"/>
    </source>
</evidence>
<feature type="transmembrane region" description="Helical" evidence="12">
    <location>
        <begin position="434"/>
        <end position="455"/>
    </location>
</feature>
<comment type="subcellular location">
    <subcellularLocation>
        <location evidence="1">Cell inner membrane</location>
        <topology evidence="1">Multi-pass membrane protein</topology>
    </subcellularLocation>
    <subcellularLocation>
        <location evidence="12">Cell membrane</location>
        <topology evidence="12">Multi-pass membrane protein</topology>
    </subcellularLocation>
</comment>
<proteinExistence type="inferred from homology"/>
<dbReference type="InterPro" id="IPR004670">
    <property type="entry name" value="NhaA"/>
</dbReference>
<sequence>MNPPPGVDVVPDEPDTAADGLVEGAAEPAGPDEAQTPWLRRGQSSLRALLLSESGSAGVLVAAILVALLWANLSPASYTGVWTTELSVRLGGREIAMDLQEWVNKALMTLFFLVVGLEARRELDLGELRDRKRFLLPLVAGLLAMAIPVLIYLAVNRGGPGADGWGAAMSTDTALSLGLVAVVGRIVPERVRLFLLTVFVVDDLVALVVIAIFYSESIDVTALVVAVVVFAAILLAARTRVGGPTFFAVAGVVLWLALLRSCVDPVVAGLAIGLTASAYTPTREGLEGATALFRTFREEPTPELARSASAGVTATLSPNARLQRFYVPSTTYVIVPLFGLANAGFVLDEDLLARAWASPITLGIVLGYVVGKPAGVLLASWAVTRLSHGRIKPPVGWLAVAGSGTIAGVAFTVSLLIATLAFDGPELAEAKLGILATSVLALGVTTVVFQTSKLLDPDRRARAMLGSATALLDLAEPFDDTRDHYRGRRDASVVLYEYGDFECPHCGLAEPAARAELDSDDDLLFVWRHLPLTDVHPHAQLAAEASEAAGKQGAFWPLHDLLLTHQDHLKRSDLLGYAGGLGLDVDRFAEDLDRHVHADRIASDIDSADRSGVSGTPTFFVNGRRHYGAYDAASLQQAVASARERAGMADAPSASAPRR</sequence>
<dbReference type="RefSeq" id="WP_198423316.1">
    <property type="nucleotide sequence ID" value="NZ_JACHZG010000001.1"/>
</dbReference>
<dbReference type="PANTHER" id="PTHR30341:SF0">
    <property type="entry name" value="NA(+)_H(+) ANTIPORTER NHAA"/>
    <property type="match status" value="1"/>
</dbReference>
<feature type="transmembrane region" description="Helical" evidence="12">
    <location>
        <begin position="325"/>
        <end position="347"/>
    </location>
</feature>
<keyword evidence="10 12" id="KW-0472">Membrane</keyword>
<keyword evidence="8 12" id="KW-0915">Sodium</keyword>
<dbReference type="Proteomes" id="UP000565572">
    <property type="component" value="Unassembled WGS sequence"/>
</dbReference>
<dbReference type="PROSITE" id="PS51352">
    <property type="entry name" value="THIOREDOXIN_2"/>
    <property type="match status" value="1"/>
</dbReference>
<comment type="caution">
    <text evidence="15">The sequence shown here is derived from an EMBL/GenBank/DDBJ whole genome shotgun (WGS) entry which is preliminary data.</text>
</comment>
<dbReference type="CDD" id="cd02972">
    <property type="entry name" value="DsbA_family"/>
    <property type="match status" value="1"/>
</dbReference>
<keyword evidence="3 12" id="KW-0813">Transport</keyword>
<dbReference type="GO" id="GO:0006885">
    <property type="term" value="P:regulation of pH"/>
    <property type="evidence" value="ECO:0007669"/>
    <property type="project" value="InterPro"/>
</dbReference>
<feature type="transmembrane region" description="Helical" evidence="12">
    <location>
        <begin position="167"/>
        <end position="186"/>
    </location>
</feature>
<evidence type="ECO:0000256" key="12">
    <source>
        <dbReference type="HAMAP-Rule" id="MF_01844"/>
    </source>
</evidence>
<evidence type="ECO:0000256" key="13">
    <source>
        <dbReference type="SAM" id="MobiDB-lite"/>
    </source>
</evidence>
<keyword evidence="9 12" id="KW-0406">Ion transport</keyword>
<dbReference type="InterPro" id="IPR012336">
    <property type="entry name" value="Thioredoxin-like_fold"/>
</dbReference>
<evidence type="ECO:0000256" key="7">
    <source>
        <dbReference type="ARBA" id="ARBA00022989"/>
    </source>
</evidence>
<dbReference type="PANTHER" id="PTHR30341">
    <property type="entry name" value="SODIUM ION/PROTON ANTIPORTER NHAA-RELATED"/>
    <property type="match status" value="1"/>
</dbReference>
<reference evidence="15 16" key="1">
    <citation type="submission" date="2020-08" db="EMBL/GenBank/DDBJ databases">
        <title>Sequencing the genomes of 1000 actinobacteria strains.</title>
        <authorList>
            <person name="Klenk H.-P."/>
        </authorList>
    </citation>
    <scope>NUCLEOTIDE SEQUENCE [LARGE SCALE GENOMIC DNA]</scope>
    <source>
        <strain evidence="15 16">DSM 11053</strain>
    </source>
</reference>
<protein>
    <recommendedName>
        <fullName evidence="12">Na(+)/H(+) antiporter NhaA</fullName>
    </recommendedName>
    <alternativeName>
        <fullName evidence="12">Sodium/proton antiporter NhaA</fullName>
    </alternativeName>
</protein>
<evidence type="ECO:0000256" key="1">
    <source>
        <dbReference type="ARBA" id="ARBA00004429"/>
    </source>
</evidence>
<keyword evidence="5 12" id="KW-1003">Cell membrane</keyword>
<dbReference type="InterPro" id="IPR023171">
    <property type="entry name" value="Na/H_antiporter_dom_sf"/>
</dbReference>
<evidence type="ECO:0000256" key="11">
    <source>
        <dbReference type="ARBA" id="ARBA00023201"/>
    </source>
</evidence>
<organism evidence="15 16">
    <name type="scientific">Microlunatus antarcticus</name>
    <dbReference type="NCBI Taxonomy" id="53388"/>
    <lineage>
        <taxon>Bacteria</taxon>
        <taxon>Bacillati</taxon>
        <taxon>Actinomycetota</taxon>
        <taxon>Actinomycetes</taxon>
        <taxon>Propionibacteriales</taxon>
        <taxon>Propionibacteriaceae</taxon>
        <taxon>Microlunatus</taxon>
    </lineage>
</organism>
<dbReference type="GO" id="GO:0015385">
    <property type="term" value="F:sodium:proton antiporter activity"/>
    <property type="evidence" value="ECO:0007669"/>
    <property type="project" value="TreeGrafter"/>
</dbReference>
<feature type="transmembrane region" description="Helical" evidence="12">
    <location>
        <begin position="220"/>
        <end position="237"/>
    </location>
</feature>
<dbReference type="HAMAP" id="MF_01844">
    <property type="entry name" value="NhaA"/>
    <property type="match status" value="1"/>
</dbReference>
<dbReference type="SUPFAM" id="SSF52833">
    <property type="entry name" value="Thioredoxin-like"/>
    <property type="match status" value="1"/>
</dbReference>
<comment type="catalytic activity">
    <reaction evidence="12">
        <text>Na(+)(in) + 2 H(+)(out) = Na(+)(out) + 2 H(+)(in)</text>
        <dbReference type="Rhea" id="RHEA:29251"/>
        <dbReference type="ChEBI" id="CHEBI:15378"/>
        <dbReference type="ChEBI" id="CHEBI:29101"/>
    </reaction>
</comment>
<feature type="transmembrane region" description="Helical" evidence="12">
    <location>
        <begin position="359"/>
        <end position="383"/>
    </location>
</feature>
<keyword evidence="4 12" id="KW-0050">Antiport</keyword>
<feature type="transmembrane region" description="Helical" evidence="12">
    <location>
        <begin position="134"/>
        <end position="155"/>
    </location>
</feature>
<evidence type="ECO:0000256" key="9">
    <source>
        <dbReference type="ARBA" id="ARBA00023065"/>
    </source>
</evidence>
<dbReference type="AlphaFoldDB" id="A0A7W5P6T3"/>
<feature type="compositionally biased region" description="Low complexity" evidence="13">
    <location>
        <begin position="23"/>
        <end position="34"/>
    </location>
</feature>